<dbReference type="Gene3D" id="3.40.640.10">
    <property type="entry name" value="Type I PLP-dependent aspartate aminotransferase-like (Major domain)"/>
    <property type="match status" value="1"/>
</dbReference>
<dbReference type="Proteomes" id="UP000199182">
    <property type="component" value="Unassembled WGS sequence"/>
</dbReference>
<dbReference type="Gene3D" id="3.90.1150.10">
    <property type="entry name" value="Aspartate Aminotransferase, domain 1"/>
    <property type="match status" value="1"/>
</dbReference>
<dbReference type="InterPro" id="IPR015424">
    <property type="entry name" value="PyrdxlP-dep_Trfase"/>
</dbReference>
<dbReference type="CDD" id="cd00609">
    <property type="entry name" value="AAT_like"/>
    <property type="match status" value="1"/>
</dbReference>
<sequence>MLKLAQQPREHILELKKQWESQYSEMKAAGLKLDMSRGKPSSSQLDISNGIFDCLSSSDVMKAEDGTDCRNYGLLDGIPEAKRLFSDMLGIPAQNIIIGGNSSLNMMFDAISRAMTHGVYGSKQPWMKLDKIKFLCPSPGYDRHFAITELFGFELITIKMNSDGPDMDEVERLVSNDSAIKGIWCVPKYSNPEGITYSDAVVKRFAHLKPAAEDFRIFWDNAYAVHDLYIADQLLNIFDECKAAGTEDMVFEFASTSKISFPGSGVAVMAASENNIKQIKSILTIQSIGPDKLNQLRHVKYFKNMDGIRQHMKKQAEVLIPKFELVTNMLERELTELGLVSFHKPNGGYFISVNVPNGCAKRVVQLCKEAGVVLTAAGATYPYGKDPDDSNIRIAPTFPPLSELKTAMELFCLCVKLAGAEKILSV</sequence>
<dbReference type="GO" id="GO:0003677">
    <property type="term" value="F:DNA binding"/>
    <property type="evidence" value="ECO:0007669"/>
    <property type="project" value="UniProtKB-KW"/>
</dbReference>
<dbReference type="GO" id="GO:0004069">
    <property type="term" value="F:L-aspartate:2-oxoglutarate aminotransferase activity"/>
    <property type="evidence" value="ECO:0007669"/>
    <property type="project" value="InterPro"/>
</dbReference>
<organism evidence="1 2">
    <name type="scientific">Acetanaerobacterium elongatum</name>
    <dbReference type="NCBI Taxonomy" id="258515"/>
    <lineage>
        <taxon>Bacteria</taxon>
        <taxon>Bacillati</taxon>
        <taxon>Bacillota</taxon>
        <taxon>Clostridia</taxon>
        <taxon>Eubacteriales</taxon>
        <taxon>Oscillospiraceae</taxon>
        <taxon>Acetanaerobacterium</taxon>
    </lineage>
</organism>
<evidence type="ECO:0000313" key="1">
    <source>
        <dbReference type="EMBL" id="SDN36306.1"/>
    </source>
</evidence>
<keyword evidence="2" id="KW-1185">Reference proteome</keyword>
<evidence type="ECO:0000313" key="2">
    <source>
        <dbReference type="Proteomes" id="UP000199182"/>
    </source>
</evidence>
<proteinExistence type="predicted"/>
<dbReference type="InterPro" id="IPR024551">
    <property type="entry name" value="AspAT_Ic"/>
</dbReference>
<dbReference type="STRING" id="258515.SAMN05192585_11724"/>
<dbReference type="Pfam" id="PF12897">
    <property type="entry name" value="Asp_aminotransf"/>
    <property type="match status" value="1"/>
</dbReference>
<dbReference type="InterPro" id="IPR015422">
    <property type="entry name" value="PyrdxlP-dep_Trfase_small"/>
</dbReference>
<dbReference type="InterPro" id="IPR015421">
    <property type="entry name" value="PyrdxlP-dep_Trfase_major"/>
</dbReference>
<keyword evidence="1" id="KW-0032">Aminotransferase</keyword>
<dbReference type="PANTHER" id="PTHR43799:SF1">
    <property type="entry name" value="ASPARTATE AMINOTRANSFERASE"/>
    <property type="match status" value="1"/>
</dbReference>
<dbReference type="OrthoDB" id="9802328at2"/>
<accession>A0A1H0AT98</accession>
<reference evidence="1 2" key="1">
    <citation type="submission" date="2016-10" db="EMBL/GenBank/DDBJ databases">
        <authorList>
            <person name="de Groot N.N."/>
        </authorList>
    </citation>
    <scope>NUCLEOTIDE SEQUENCE [LARGE SCALE GENOMIC DNA]</scope>
    <source>
        <strain evidence="1 2">CGMCC 1.5012</strain>
    </source>
</reference>
<keyword evidence="1" id="KW-0238">DNA-binding</keyword>
<protein>
    <submittedName>
        <fullName evidence="1">DNA-binding transcriptional regulator, MocR family, contains an aminotransferase domain</fullName>
    </submittedName>
</protein>
<gene>
    <name evidence="1" type="ORF">SAMN05192585_11724</name>
</gene>
<dbReference type="SUPFAM" id="SSF53383">
    <property type="entry name" value="PLP-dependent transferases"/>
    <property type="match status" value="1"/>
</dbReference>
<name>A0A1H0AT98_9FIRM</name>
<dbReference type="RefSeq" id="WP_092640208.1">
    <property type="nucleotide sequence ID" value="NZ_FNID01000017.1"/>
</dbReference>
<dbReference type="EMBL" id="FNID01000017">
    <property type="protein sequence ID" value="SDN36306.1"/>
    <property type="molecule type" value="Genomic_DNA"/>
</dbReference>
<dbReference type="AlphaFoldDB" id="A0A1H0AT98"/>
<keyword evidence="1" id="KW-0808">Transferase</keyword>
<dbReference type="PANTHER" id="PTHR43799">
    <property type="entry name" value="AMINOTRANSFERASE, PUTATIVE-RELATED"/>
    <property type="match status" value="1"/>
</dbReference>